<protein>
    <submittedName>
        <fullName evidence="2">Type II toxin-antitoxin system PemK/MazF family toxin</fullName>
    </submittedName>
</protein>
<feature type="compositionally biased region" description="Basic and acidic residues" evidence="1">
    <location>
        <begin position="114"/>
        <end position="128"/>
    </location>
</feature>
<gene>
    <name evidence="2" type="ORF">KC207_12665</name>
</gene>
<sequence length="181" mass="20094">MNWQRALRPLVRTAVREAMKAARTSTDRSRPRRPGPSPQAPAPTTGDAYPGDFTGPLDPVYAPEPDGEPDPGEIVWTWVPYEEDHGRGKDRPVLLVGHDGPWLLALQLTSKDHDRDEEQERRAGRRWVDIGSGPWDSRGRPSEVRVNRVVRVAPAAVRREGAVLDRARFEEVAAAVRAATG</sequence>
<proteinExistence type="predicted"/>
<name>A0A941I1J9_9MICO</name>
<evidence type="ECO:0000313" key="2">
    <source>
        <dbReference type="EMBL" id="MBR7744139.1"/>
    </source>
</evidence>
<reference evidence="2" key="1">
    <citation type="submission" date="2021-04" db="EMBL/GenBank/DDBJ databases">
        <title>Phycicoccus avicenniae sp. nov., a novel endophytic actinomycetes isolated from branch of Avicennia mariana.</title>
        <authorList>
            <person name="Tuo L."/>
        </authorList>
    </citation>
    <scope>NUCLEOTIDE SEQUENCE</scope>
    <source>
        <strain evidence="2">BSK3Z-2</strain>
    </source>
</reference>
<comment type="caution">
    <text evidence="2">The sequence shown here is derived from an EMBL/GenBank/DDBJ whole genome shotgun (WGS) entry which is preliminary data.</text>
</comment>
<dbReference type="Pfam" id="PF02452">
    <property type="entry name" value="PemK_toxin"/>
    <property type="match status" value="1"/>
</dbReference>
<dbReference type="GO" id="GO:0003677">
    <property type="term" value="F:DNA binding"/>
    <property type="evidence" value="ECO:0007669"/>
    <property type="project" value="InterPro"/>
</dbReference>
<organism evidence="2 3">
    <name type="scientific">Phycicoccus avicenniae</name>
    <dbReference type="NCBI Taxonomy" id="2828860"/>
    <lineage>
        <taxon>Bacteria</taxon>
        <taxon>Bacillati</taxon>
        <taxon>Actinomycetota</taxon>
        <taxon>Actinomycetes</taxon>
        <taxon>Micrococcales</taxon>
        <taxon>Intrasporangiaceae</taxon>
        <taxon>Phycicoccus</taxon>
    </lineage>
</organism>
<feature type="region of interest" description="Disordered" evidence="1">
    <location>
        <begin position="114"/>
        <end position="142"/>
    </location>
</feature>
<dbReference type="InterPro" id="IPR003477">
    <property type="entry name" value="PemK-like"/>
</dbReference>
<dbReference type="EMBL" id="JAGSNF010000018">
    <property type="protein sequence ID" value="MBR7744139.1"/>
    <property type="molecule type" value="Genomic_DNA"/>
</dbReference>
<dbReference type="RefSeq" id="WP_211603546.1">
    <property type="nucleotide sequence ID" value="NZ_JAGSNF010000018.1"/>
</dbReference>
<evidence type="ECO:0000256" key="1">
    <source>
        <dbReference type="SAM" id="MobiDB-lite"/>
    </source>
</evidence>
<feature type="compositionally biased region" description="Basic and acidic residues" evidence="1">
    <location>
        <begin position="14"/>
        <end position="29"/>
    </location>
</feature>
<dbReference type="Proteomes" id="UP000677016">
    <property type="component" value="Unassembled WGS sequence"/>
</dbReference>
<keyword evidence="3" id="KW-1185">Reference proteome</keyword>
<accession>A0A941I1J9</accession>
<feature type="region of interest" description="Disordered" evidence="1">
    <location>
        <begin position="14"/>
        <end position="74"/>
    </location>
</feature>
<dbReference type="SUPFAM" id="SSF50118">
    <property type="entry name" value="Cell growth inhibitor/plasmid maintenance toxic component"/>
    <property type="match status" value="1"/>
</dbReference>
<evidence type="ECO:0000313" key="3">
    <source>
        <dbReference type="Proteomes" id="UP000677016"/>
    </source>
</evidence>
<dbReference type="AlphaFoldDB" id="A0A941I1J9"/>